<feature type="coiled-coil region" evidence="1">
    <location>
        <begin position="76"/>
        <end position="103"/>
    </location>
</feature>
<comment type="caution">
    <text evidence="3">The sequence shown here is derived from an EMBL/GenBank/DDBJ whole genome shotgun (WGS) entry which is preliminary data.</text>
</comment>
<keyword evidence="2" id="KW-1133">Transmembrane helix</keyword>
<evidence type="ECO:0000256" key="1">
    <source>
        <dbReference type="SAM" id="Coils"/>
    </source>
</evidence>
<keyword evidence="4" id="KW-1185">Reference proteome</keyword>
<evidence type="ECO:0000313" key="3">
    <source>
        <dbReference type="EMBL" id="KAF9950828.1"/>
    </source>
</evidence>
<evidence type="ECO:0000313" key="4">
    <source>
        <dbReference type="Proteomes" id="UP000749646"/>
    </source>
</evidence>
<protein>
    <submittedName>
        <fullName evidence="3">Uncharacterized protein</fullName>
    </submittedName>
</protein>
<accession>A0A9P6IW99</accession>
<feature type="transmembrane region" description="Helical" evidence="2">
    <location>
        <begin position="195"/>
        <end position="213"/>
    </location>
</feature>
<sequence>MNINRDNTSISNIVDSLQIVEINEDDQALVTQSQGLLSEAQISYHANLRSITYRSDAVAQVSRNLTWSSNQPIESSVSLQEQLQELQQRIDDIQQTTQKTSQQTHLTIDSMFEQVQQRDQQIHQKIDSMHEEVQQTYQQQQKQIDDIIQQGHQMLQHMPEMDHDTRQEIPLHQQTCNEIRQYLKGITNFSNDSTLLFGFGLISLITAICWMQYSTMEVKQLGNINPNDHIHQSLYNQLTMKNIQEGANDDQQVRVLQHYNSQQMHQMFDDIIVRLQQEDQQTDLLQKQMEDILQKIQQTDQQQKQIDDIIQQGHQMLQQLRETGQDPRQYLKGITDF</sequence>
<feature type="non-terminal residue" evidence="3">
    <location>
        <position position="337"/>
    </location>
</feature>
<keyword evidence="2" id="KW-0472">Membrane</keyword>
<reference evidence="3" key="1">
    <citation type="journal article" date="2020" name="Fungal Divers.">
        <title>Resolving the Mortierellaceae phylogeny through synthesis of multi-gene phylogenetics and phylogenomics.</title>
        <authorList>
            <person name="Vandepol N."/>
            <person name="Liber J."/>
            <person name="Desiro A."/>
            <person name="Na H."/>
            <person name="Kennedy M."/>
            <person name="Barry K."/>
            <person name="Grigoriev I.V."/>
            <person name="Miller A.N."/>
            <person name="O'Donnell K."/>
            <person name="Stajich J.E."/>
            <person name="Bonito G."/>
        </authorList>
    </citation>
    <scope>NUCLEOTIDE SEQUENCE</scope>
    <source>
        <strain evidence="3">MES-2147</strain>
    </source>
</reference>
<feature type="coiled-coil region" evidence="1">
    <location>
        <begin position="275"/>
        <end position="302"/>
    </location>
</feature>
<dbReference type="EMBL" id="JAAAHW010007142">
    <property type="protein sequence ID" value="KAF9950828.1"/>
    <property type="molecule type" value="Genomic_DNA"/>
</dbReference>
<organism evidence="3 4">
    <name type="scientific">Modicella reniformis</name>
    <dbReference type="NCBI Taxonomy" id="1440133"/>
    <lineage>
        <taxon>Eukaryota</taxon>
        <taxon>Fungi</taxon>
        <taxon>Fungi incertae sedis</taxon>
        <taxon>Mucoromycota</taxon>
        <taxon>Mortierellomycotina</taxon>
        <taxon>Mortierellomycetes</taxon>
        <taxon>Mortierellales</taxon>
        <taxon>Mortierellaceae</taxon>
        <taxon>Modicella</taxon>
    </lineage>
</organism>
<name>A0A9P6IW99_9FUNG</name>
<evidence type="ECO:0000256" key="2">
    <source>
        <dbReference type="SAM" id="Phobius"/>
    </source>
</evidence>
<gene>
    <name evidence="3" type="ORF">BGZ65_006357</name>
</gene>
<proteinExistence type="predicted"/>
<dbReference type="Proteomes" id="UP000749646">
    <property type="component" value="Unassembled WGS sequence"/>
</dbReference>
<keyword evidence="1" id="KW-0175">Coiled coil</keyword>
<keyword evidence="2" id="KW-0812">Transmembrane</keyword>
<dbReference type="AlphaFoldDB" id="A0A9P6IW99"/>